<reference evidence="3 4" key="1">
    <citation type="submission" date="2018-02" db="EMBL/GenBank/DDBJ databases">
        <title>Complete genome sequencing of Faecalibacterium prausnitzii strains isolated from the human gut.</title>
        <authorList>
            <person name="Fitzgerald B.C."/>
            <person name="Shkoporov A.N."/>
            <person name="Ross P.R."/>
            <person name="Hill C."/>
        </authorList>
    </citation>
    <scope>NUCLEOTIDE SEQUENCE [LARGE SCALE GENOMIC DNA]</scope>
    <source>
        <strain evidence="3 4">APC923/51-1</strain>
    </source>
</reference>
<keyword evidence="1" id="KW-0472">Membrane</keyword>
<accession>A0A329U2L1</accession>
<gene>
    <name evidence="3" type="ORF">C4N24_12225</name>
</gene>
<sequence length="231" mass="26320">MSEQTNISFEAALMIALRADAQKELDTLPTPEQLEELYPDTSQWDERMAVALRRKKHRPMLKRVLVAALTLVVLTLGALAVSAYFRKAVYTMIQKFLPIEMQLTYQVDGEPLERLPDGYSDHYVPDGFEMDNAQKFERAENFLHVYSSKEAEESYTVRCSIIQPGQQSLFDNEHTVYETVKVGEADGVLGTSTDEHGKNVYTLSWEHRGITHTVMGNIPYDEIMKIAKGIR</sequence>
<feature type="domain" description="DUF4367" evidence="2">
    <location>
        <begin position="119"/>
        <end position="230"/>
    </location>
</feature>
<evidence type="ECO:0000259" key="2">
    <source>
        <dbReference type="Pfam" id="PF14285"/>
    </source>
</evidence>
<dbReference type="AlphaFoldDB" id="A0A329U2L1"/>
<name>A0A329U2L1_9FIRM</name>
<proteinExistence type="predicted"/>
<dbReference type="EMBL" id="PRLD01000013">
    <property type="protein sequence ID" value="RAW56191.1"/>
    <property type="molecule type" value="Genomic_DNA"/>
</dbReference>
<evidence type="ECO:0000313" key="3">
    <source>
        <dbReference type="EMBL" id="RAW56191.1"/>
    </source>
</evidence>
<comment type="caution">
    <text evidence="3">The sequence shown here is derived from an EMBL/GenBank/DDBJ whole genome shotgun (WGS) entry which is preliminary data.</text>
</comment>
<dbReference type="RefSeq" id="WP_112091638.1">
    <property type="nucleotide sequence ID" value="NZ_PRLD01000013.1"/>
</dbReference>
<evidence type="ECO:0000313" key="4">
    <source>
        <dbReference type="Proteomes" id="UP000251281"/>
    </source>
</evidence>
<protein>
    <submittedName>
        <fullName evidence="3">Tat pathway signal sequence</fullName>
    </submittedName>
</protein>
<dbReference type="Pfam" id="PF14285">
    <property type="entry name" value="DUF4367"/>
    <property type="match status" value="1"/>
</dbReference>
<organism evidence="3 4">
    <name type="scientific">Faecalibacterium prausnitzii</name>
    <dbReference type="NCBI Taxonomy" id="853"/>
    <lineage>
        <taxon>Bacteria</taxon>
        <taxon>Bacillati</taxon>
        <taxon>Bacillota</taxon>
        <taxon>Clostridia</taxon>
        <taxon>Eubacteriales</taxon>
        <taxon>Oscillospiraceae</taxon>
        <taxon>Faecalibacterium</taxon>
    </lineage>
</organism>
<evidence type="ECO:0000256" key="1">
    <source>
        <dbReference type="SAM" id="Phobius"/>
    </source>
</evidence>
<dbReference type="Proteomes" id="UP000251281">
    <property type="component" value="Unassembled WGS sequence"/>
</dbReference>
<dbReference type="InterPro" id="IPR025377">
    <property type="entry name" value="DUF4367"/>
</dbReference>
<keyword evidence="1" id="KW-1133">Transmembrane helix</keyword>
<keyword evidence="1" id="KW-0812">Transmembrane</keyword>
<feature type="transmembrane region" description="Helical" evidence="1">
    <location>
        <begin position="64"/>
        <end position="85"/>
    </location>
</feature>